<evidence type="ECO:0000259" key="5">
    <source>
        <dbReference type="Pfam" id="PF17781"/>
    </source>
</evidence>
<dbReference type="GO" id="GO:0043161">
    <property type="term" value="P:proteasome-mediated ubiquitin-dependent protein catabolic process"/>
    <property type="evidence" value="ECO:0007669"/>
    <property type="project" value="TreeGrafter"/>
</dbReference>
<dbReference type="Pfam" id="PF17781">
    <property type="entry name" value="RPN1_RPN2_N"/>
    <property type="match status" value="1"/>
</dbReference>
<comment type="similarity">
    <text evidence="1">Belongs to the proteasome subunit S2 family.</text>
</comment>
<feature type="domain" description="RPN1 N-terminal" evidence="5">
    <location>
        <begin position="2"/>
        <end position="75"/>
    </location>
</feature>
<proteinExistence type="inferred from homology"/>
<keyword evidence="3" id="KW-0647">Proteasome</keyword>
<dbReference type="Gene3D" id="1.25.10.10">
    <property type="entry name" value="Leucine-rich Repeat Variant"/>
    <property type="match status" value="1"/>
</dbReference>
<dbReference type="PANTHER" id="PTHR10943:SF1">
    <property type="entry name" value="26S PROTEASOME NON-ATPASE REGULATORY SUBUNIT 2"/>
    <property type="match status" value="1"/>
</dbReference>
<organism evidence="6">
    <name type="scientific">Rhodosorus marinus</name>
    <dbReference type="NCBI Taxonomy" id="101924"/>
    <lineage>
        <taxon>Eukaryota</taxon>
        <taxon>Rhodophyta</taxon>
        <taxon>Stylonematophyceae</taxon>
        <taxon>Stylonematales</taxon>
        <taxon>Stylonemataceae</taxon>
        <taxon>Rhodosorus</taxon>
    </lineage>
</organism>
<sequence>MDLVESIYTSCDDRVMKKQLAFDLARQNVLLEGESDPELENIMMNTKLSEQFLSLAKDLEVVEAKTPEDIYKLHLLDSRQPPQHDSARVNLASTFVNAFVNMGFGNDKLVLDDYARWIHRNKEHGMMSASASLGMILLWDVDGGLSKIDKHMYSGDDHVKAGALMAVGIVSAGVRNECDPALALLVEHVDSPKRPIRAGAICGLGLAYAGTQNETVLELLMPIVADAATNPNTVAFAALALGLVYVGSCNEEISATLIQAMTDRAEEGGGSDELASNRHLPQRLMPLALGLLFLGKQEKSEVVAESVTAMVGGTLGKACSATLKACSYAGTGNVLKIQEFLSVCGKHPEAARPDETDESAAKSGEQKQAAEQIAMEQGISVIGIAMVSMGEELGAEMAMRAFGHLLQYGDAPVRRGVPLAMGLVSVSNPQLMVVDTLSKLTHDADLEVAQGAILSLGLVGAGTNNSRIAALLRQLSSYYHKDPQQLLLVRLAQGLLHAAKVCRPQTEYICSPTNVGIQHGVCVGVDY</sequence>
<accession>A0A7S2ZP86</accession>
<dbReference type="EMBL" id="HBHW01019115">
    <property type="protein sequence ID" value="CAE0046750.1"/>
    <property type="molecule type" value="Transcribed_RNA"/>
</dbReference>
<dbReference type="InterPro" id="IPR016024">
    <property type="entry name" value="ARM-type_fold"/>
</dbReference>
<dbReference type="SUPFAM" id="SSF48371">
    <property type="entry name" value="ARM repeat"/>
    <property type="match status" value="1"/>
</dbReference>
<name>A0A7S2ZP86_9RHOD</name>
<reference evidence="6" key="1">
    <citation type="submission" date="2021-01" db="EMBL/GenBank/DDBJ databases">
        <authorList>
            <person name="Corre E."/>
            <person name="Pelletier E."/>
            <person name="Niang G."/>
            <person name="Scheremetjew M."/>
            <person name="Finn R."/>
            <person name="Kale V."/>
            <person name="Holt S."/>
            <person name="Cochrane G."/>
            <person name="Meng A."/>
            <person name="Brown T."/>
            <person name="Cohen L."/>
        </authorList>
    </citation>
    <scope>NUCLEOTIDE SEQUENCE</scope>
    <source>
        <strain evidence="6">CCMP 769</strain>
    </source>
</reference>
<dbReference type="Pfam" id="PF01851">
    <property type="entry name" value="PC_rep"/>
    <property type="match status" value="2"/>
</dbReference>
<dbReference type="GO" id="GO:0008540">
    <property type="term" value="C:proteasome regulatory particle, base subcomplex"/>
    <property type="evidence" value="ECO:0007669"/>
    <property type="project" value="TreeGrafter"/>
</dbReference>
<dbReference type="AlphaFoldDB" id="A0A7S2ZP86"/>
<dbReference type="PANTHER" id="PTHR10943">
    <property type="entry name" value="26S PROTEASOME NON-ATPASE REGULATORY SUBUNIT"/>
    <property type="match status" value="1"/>
</dbReference>
<gene>
    <name evidence="6" type="ORF">RMAR00112_LOCUS14729</name>
</gene>
<evidence type="ECO:0000256" key="4">
    <source>
        <dbReference type="SAM" id="MobiDB-lite"/>
    </source>
</evidence>
<dbReference type="InterPro" id="IPR040892">
    <property type="entry name" value="RPN1_N"/>
</dbReference>
<evidence type="ECO:0000313" key="6">
    <source>
        <dbReference type="EMBL" id="CAE0046750.1"/>
    </source>
</evidence>
<evidence type="ECO:0000256" key="2">
    <source>
        <dbReference type="ARBA" id="ARBA00022737"/>
    </source>
</evidence>
<protein>
    <recommendedName>
        <fullName evidence="5">RPN1 N-terminal domain-containing protein</fullName>
    </recommendedName>
</protein>
<keyword evidence="2" id="KW-0677">Repeat</keyword>
<dbReference type="GO" id="GO:0034515">
    <property type="term" value="C:proteasome storage granule"/>
    <property type="evidence" value="ECO:0007669"/>
    <property type="project" value="TreeGrafter"/>
</dbReference>
<dbReference type="InterPro" id="IPR011989">
    <property type="entry name" value="ARM-like"/>
</dbReference>
<dbReference type="InterPro" id="IPR002015">
    <property type="entry name" value="Proteasome/cyclosome_rpt"/>
</dbReference>
<evidence type="ECO:0000256" key="1">
    <source>
        <dbReference type="ARBA" id="ARBA00005460"/>
    </source>
</evidence>
<evidence type="ECO:0000256" key="3">
    <source>
        <dbReference type="ARBA" id="ARBA00022942"/>
    </source>
</evidence>
<dbReference type="GO" id="GO:0005634">
    <property type="term" value="C:nucleus"/>
    <property type="evidence" value="ECO:0007669"/>
    <property type="project" value="TreeGrafter"/>
</dbReference>
<feature type="region of interest" description="Disordered" evidence="4">
    <location>
        <begin position="348"/>
        <end position="368"/>
    </location>
</feature>